<feature type="transmembrane region" description="Helical" evidence="9">
    <location>
        <begin position="312"/>
        <end position="332"/>
    </location>
</feature>
<dbReference type="PANTHER" id="PTHR34820">
    <property type="entry name" value="INNER MEMBRANE PROTEIN YEBZ"/>
    <property type="match status" value="1"/>
</dbReference>
<dbReference type="RefSeq" id="WP_007576751.1">
    <property type="nucleotide sequence ID" value="NZ_AGUD01000241.1"/>
</dbReference>
<dbReference type="GO" id="GO:0005507">
    <property type="term" value="F:copper ion binding"/>
    <property type="evidence" value="ECO:0007669"/>
    <property type="project" value="InterPro"/>
</dbReference>
<evidence type="ECO:0000256" key="4">
    <source>
        <dbReference type="ARBA" id="ARBA00022723"/>
    </source>
</evidence>
<evidence type="ECO:0000256" key="10">
    <source>
        <dbReference type="SAM" id="SignalP"/>
    </source>
</evidence>
<proteinExistence type="predicted"/>
<accession>H0E8A2</accession>
<name>H0E8A2_9ACTN</name>
<dbReference type="InterPro" id="IPR014755">
    <property type="entry name" value="Cu-Rt/internalin_Ig-like"/>
</dbReference>
<dbReference type="InterPro" id="IPR014756">
    <property type="entry name" value="Ig_E-set"/>
</dbReference>
<dbReference type="GO" id="GO:0042597">
    <property type="term" value="C:periplasmic space"/>
    <property type="evidence" value="ECO:0007669"/>
    <property type="project" value="InterPro"/>
</dbReference>
<dbReference type="Gene3D" id="2.60.40.1220">
    <property type="match status" value="1"/>
</dbReference>
<evidence type="ECO:0000256" key="7">
    <source>
        <dbReference type="ARBA" id="ARBA00023008"/>
    </source>
</evidence>
<evidence type="ECO:0000256" key="6">
    <source>
        <dbReference type="ARBA" id="ARBA00022989"/>
    </source>
</evidence>
<feature type="transmembrane region" description="Helical" evidence="9">
    <location>
        <begin position="276"/>
        <end position="300"/>
    </location>
</feature>
<feature type="signal peptide" evidence="10">
    <location>
        <begin position="1"/>
        <end position="28"/>
    </location>
</feature>
<evidence type="ECO:0000313" key="14">
    <source>
        <dbReference type="Proteomes" id="UP000005143"/>
    </source>
</evidence>
<feature type="transmembrane region" description="Helical" evidence="9">
    <location>
        <begin position="389"/>
        <end position="410"/>
    </location>
</feature>
<dbReference type="InterPro" id="IPR008457">
    <property type="entry name" value="Cu-R_CopD_dom"/>
</dbReference>
<dbReference type="Pfam" id="PF05425">
    <property type="entry name" value="CopD"/>
    <property type="match status" value="1"/>
</dbReference>
<feature type="transmembrane region" description="Helical" evidence="9">
    <location>
        <begin position="162"/>
        <end position="182"/>
    </location>
</feature>
<dbReference type="InterPro" id="IPR032694">
    <property type="entry name" value="CopC/D"/>
</dbReference>
<dbReference type="Proteomes" id="UP000005143">
    <property type="component" value="Unassembled WGS sequence"/>
</dbReference>
<dbReference type="Pfam" id="PF04234">
    <property type="entry name" value="CopC"/>
    <property type="match status" value="1"/>
</dbReference>
<keyword evidence="7" id="KW-0186">Copper</keyword>
<evidence type="ECO:0000313" key="13">
    <source>
        <dbReference type="EMBL" id="EHN10103.1"/>
    </source>
</evidence>
<dbReference type="GO" id="GO:0006825">
    <property type="term" value="P:copper ion transport"/>
    <property type="evidence" value="ECO:0007669"/>
    <property type="project" value="InterPro"/>
</dbReference>
<feature type="domain" description="CopC" evidence="11">
    <location>
        <begin position="31"/>
        <end position="126"/>
    </location>
</feature>
<evidence type="ECO:0000256" key="9">
    <source>
        <dbReference type="SAM" id="Phobius"/>
    </source>
</evidence>
<sequence>MIDLAKRRRAIALLLGLLLVALSFPSLAGAHASLTGSQPTSGATIDRAPPRVVFRFSEQVEGSFGAVRVVDERGRRVDDGHVSRVAGGSGLAVGLRGGIGRGAYTATYRVVSADGHPVSGGITFTIGRGVTATPLDVRSEAAGSSAPAGIGTALSIARAVRYLGIGGVCGLLVLLLVVWRPLRRAGRVPDPAAEPFARAAGRLLRGAALVGALGAVAALVLQTANAGGTGIGDALRSGPLGDVLGTRTGAWFALSAVAFALLAGAAGRLARATGGWLPIVGVALLALLVVAPAIGGHAAASSPSAVLIPVEIVHVAGMGSWVGGLLALLLVLPRATRALPAGSPRTALLAAVLMRFSPVALVSVAALTAAGTTLAIFQLTTLYDLTDTAYGRAILIKASLLTVAIGVAVVQRELLLPRLRRLAAGNEALAEGEQADAPATATAGGAEASAPVAAGPAAEALPAAGQAPASNAAATGRHVRTALRAELALLVAVLITTGALAGYAPPKAQTSGPASVTRDVGDLEVQLVVDPARRGPNALHLYVLDRRGQPLRRVAELRVRALPPNRGTPIDVPARVAGPGHWVAPAVPLATRGSWRISVELRRSAFDQQELELPVRVR</sequence>
<keyword evidence="5 10" id="KW-0732">Signal</keyword>
<organism evidence="13 14">
    <name type="scientific">Patulibacter medicamentivorans</name>
    <dbReference type="NCBI Taxonomy" id="1097667"/>
    <lineage>
        <taxon>Bacteria</taxon>
        <taxon>Bacillati</taxon>
        <taxon>Actinomycetota</taxon>
        <taxon>Thermoleophilia</taxon>
        <taxon>Solirubrobacterales</taxon>
        <taxon>Patulibacteraceae</taxon>
        <taxon>Patulibacter</taxon>
    </lineage>
</organism>
<dbReference type="GO" id="GO:0046688">
    <property type="term" value="P:response to copper ion"/>
    <property type="evidence" value="ECO:0007669"/>
    <property type="project" value="InterPro"/>
</dbReference>
<evidence type="ECO:0000259" key="11">
    <source>
        <dbReference type="Pfam" id="PF04234"/>
    </source>
</evidence>
<evidence type="ECO:0000259" key="12">
    <source>
        <dbReference type="Pfam" id="PF05425"/>
    </source>
</evidence>
<evidence type="ECO:0000256" key="5">
    <source>
        <dbReference type="ARBA" id="ARBA00022729"/>
    </source>
</evidence>
<comment type="caution">
    <text evidence="13">The sequence shown here is derived from an EMBL/GenBank/DDBJ whole genome shotgun (WGS) entry which is preliminary data.</text>
</comment>
<feature type="transmembrane region" description="Helical" evidence="9">
    <location>
        <begin position="244"/>
        <end position="264"/>
    </location>
</feature>
<keyword evidence="8 9" id="KW-0472">Membrane</keyword>
<dbReference type="EMBL" id="AGUD01000241">
    <property type="protein sequence ID" value="EHN10103.1"/>
    <property type="molecule type" value="Genomic_DNA"/>
</dbReference>
<keyword evidence="3 9" id="KW-0812">Transmembrane</keyword>
<dbReference type="OrthoDB" id="5242236at2"/>
<dbReference type="PANTHER" id="PTHR34820:SF4">
    <property type="entry name" value="INNER MEMBRANE PROTEIN YEBZ"/>
    <property type="match status" value="1"/>
</dbReference>
<feature type="chain" id="PRO_5038870896" evidence="10">
    <location>
        <begin position="29"/>
        <end position="618"/>
    </location>
</feature>
<dbReference type="InterPro" id="IPR007348">
    <property type="entry name" value="CopC_dom"/>
</dbReference>
<dbReference type="AlphaFoldDB" id="H0E8A2"/>
<feature type="transmembrane region" description="Helical" evidence="9">
    <location>
        <begin position="487"/>
        <end position="504"/>
    </location>
</feature>
<evidence type="ECO:0000256" key="8">
    <source>
        <dbReference type="ARBA" id="ARBA00023136"/>
    </source>
</evidence>
<comment type="subcellular location">
    <subcellularLocation>
        <location evidence="1">Cell membrane</location>
        <topology evidence="1">Multi-pass membrane protein</topology>
    </subcellularLocation>
</comment>
<keyword evidence="6 9" id="KW-1133">Transmembrane helix</keyword>
<dbReference type="SUPFAM" id="SSF81296">
    <property type="entry name" value="E set domains"/>
    <property type="match status" value="1"/>
</dbReference>
<gene>
    <name evidence="13" type="ORF">PAI11_30630</name>
</gene>
<feature type="domain" description="Copper resistance protein D" evidence="12">
    <location>
        <begin position="351"/>
        <end position="427"/>
    </location>
</feature>
<reference evidence="13 14" key="1">
    <citation type="journal article" date="2013" name="Biodegradation">
        <title>Quantitative proteomic analysis of ibuprofen-degrading Patulibacter sp. strain I11.</title>
        <authorList>
            <person name="Almeida B."/>
            <person name="Kjeldal H."/>
            <person name="Lolas I."/>
            <person name="Knudsen A.D."/>
            <person name="Carvalho G."/>
            <person name="Nielsen K.L."/>
            <person name="Barreto Crespo M.T."/>
            <person name="Stensballe A."/>
            <person name="Nielsen J.L."/>
        </authorList>
    </citation>
    <scope>NUCLEOTIDE SEQUENCE [LARGE SCALE GENOMIC DNA]</scope>
    <source>
        <strain evidence="13 14">I11</strain>
    </source>
</reference>
<evidence type="ECO:0000256" key="3">
    <source>
        <dbReference type="ARBA" id="ARBA00022692"/>
    </source>
</evidence>
<dbReference type="GO" id="GO:0005886">
    <property type="term" value="C:plasma membrane"/>
    <property type="evidence" value="ECO:0007669"/>
    <property type="project" value="UniProtKB-SubCell"/>
</dbReference>
<keyword evidence="4" id="KW-0479">Metal-binding</keyword>
<feature type="transmembrane region" description="Helical" evidence="9">
    <location>
        <begin position="203"/>
        <end position="224"/>
    </location>
</feature>
<keyword evidence="14" id="KW-1185">Reference proteome</keyword>
<keyword evidence="2" id="KW-1003">Cell membrane</keyword>
<feature type="transmembrane region" description="Helical" evidence="9">
    <location>
        <begin position="352"/>
        <end position="377"/>
    </location>
</feature>
<evidence type="ECO:0000256" key="1">
    <source>
        <dbReference type="ARBA" id="ARBA00004651"/>
    </source>
</evidence>
<protein>
    <submittedName>
        <fullName evidence="13">Copper resistance protein CopC</fullName>
    </submittedName>
</protein>
<evidence type="ECO:0000256" key="2">
    <source>
        <dbReference type="ARBA" id="ARBA00022475"/>
    </source>
</evidence>